<keyword evidence="6" id="KW-0812">Transmembrane</keyword>
<dbReference type="Gene3D" id="3.30.1300.30">
    <property type="entry name" value="GSPII I/J protein-like"/>
    <property type="match status" value="1"/>
</dbReference>
<evidence type="ECO:0000313" key="14">
    <source>
        <dbReference type="Proteomes" id="UP001064933"/>
    </source>
</evidence>
<dbReference type="NCBIfam" id="NF037980">
    <property type="entry name" value="T2SS_GspK"/>
    <property type="match status" value="1"/>
</dbReference>
<accession>A0ABY6AW82</accession>
<comment type="similarity">
    <text evidence="2 10">Belongs to the GSP K family.</text>
</comment>
<feature type="domain" description="T2SS protein K second SAM-like" evidence="11">
    <location>
        <begin position="225"/>
        <end position="276"/>
    </location>
</feature>
<dbReference type="Pfam" id="PF21687">
    <property type="entry name" value="T2SSK_1st"/>
    <property type="match status" value="1"/>
</dbReference>
<dbReference type="SUPFAM" id="SSF47781">
    <property type="entry name" value="RuvA domain 2-like"/>
    <property type="match status" value="1"/>
</dbReference>
<keyword evidence="5 10" id="KW-0997">Cell inner membrane</keyword>
<evidence type="ECO:0000256" key="1">
    <source>
        <dbReference type="ARBA" id="ARBA00004533"/>
    </source>
</evidence>
<dbReference type="EMBL" id="CP104562">
    <property type="protein sequence ID" value="UXH77431.1"/>
    <property type="molecule type" value="Genomic_DNA"/>
</dbReference>
<keyword evidence="8" id="KW-1133">Transmembrane helix</keyword>
<dbReference type="PANTHER" id="PTHR38831:SF1">
    <property type="entry name" value="TYPE II SECRETION SYSTEM PROTEIN K-RELATED"/>
    <property type="match status" value="1"/>
</dbReference>
<evidence type="ECO:0000256" key="7">
    <source>
        <dbReference type="ARBA" id="ARBA00022927"/>
    </source>
</evidence>
<dbReference type="InterPro" id="IPR010994">
    <property type="entry name" value="RuvA_2-like"/>
</dbReference>
<name>A0ABY6AW82_9BURK</name>
<evidence type="ECO:0000256" key="10">
    <source>
        <dbReference type="PIRNR" id="PIRNR002786"/>
    </source>
</evidence>
<dbReference type="InterPro" id="IPR049031">
    <property type="entry name" value="T2SSK_SAM-like_1st"/>
</dbReference>
<dbReference type="RefSeq" id="WP_261757179.1">
    <property type="nucleotide sequence ID" value="NZ_CP104562.2"/>
</dbReference>
<dbReference type="InterPro" id="IPR005628">
    <property type="entry name" value="GspK"/>
</dbReference>
<dbReference type="PANTHER" id="PTHR38831">
    <property type="entry name" value="TYPE II SECRETION SYSTEM PROTEIN K"/>
    <property type="match status" value="1"/>
</dbReference>
<feature type="domain" description="T2SS protein K first SAM-like" evidence="12">
    <location>
        <begin position="99"/>
        <end position="221"/>
    </location>
</feature>
<dbReference type="PIRSF" id="PIRSF002786">
    <property type="entry name" value="XcpX"/>
    <property type="match status" value="1"/>
</dbReference>
<organism evidence="13 14">
    <name type="scientific">Roseateles amylovorans</name>
    <dbReference type="NCBI Taxonomy" id="2978473"/>
    <lineage>
        <taxon>Bacteria</taxon>
        <taxon>Pseudomonadati</taxon>
        <taxon>Pseudomonadota</taxon>
        <taxon>Betaproteobacteria</taxon>
        <taxon>Burkholderiales</taxon>
        <taxon>Sphaerotilaceae</taxon>
        <taxon>Roseateles</taxon>
    </lineage>
</organism>
<keyword evidence="9 10" id="KW-0472">Membrane</keyword>
<reference evidence="13" key="1">
    <citation type="submission" date="2022-10" db="EMBL/GenBank/DDBJ databases">
        <title>Characterization and whole genome sequencing of a new Roseateles species, isolated from fresh water.</title>
        <authorList>
            <person name="Guliayeva D.Y."/>
            <person name="Akhremchuk A.E."/>
            <person name="Sikolenko M.A."/>
            <person name="Valentovich L.N."/>
            <person name="Sidarenka A.V."/>
        </authorList>
    </citation>
    <scope>NUCLEOTIDE SEQUENCE</scope>
    <source>
        <strain evidence="13">BIM B-1768</strain>
    </source>
</reference>
<evidence type="ECO:0000313" key="13">
    <source>
        <dbReference type="EMBL" id="UXH77431.1"/>
    </source>
</evidence>
<evidence type="ECO:0000256" key="9">
    <source>
        <dbReference type="ARBA" id="ARBA00023136"/>
    </source>
</evidence>
<evidence type="ECO:0000259" key="11">
    <source>
        <dbReference type="Pfam" id="PF03934"/>
    </source>
</evidence>
<dbReference type="Proteomes" id="UP001064933">
    <property type="component" value="Chromosome"/>
</dbReference>
<protein>
    <recommendedName>
        <fullName evidence="10">Type II secretion system protein K</fullName>
    </recommendedName>
</protein>
<dbReference type="InterPro" id="IPR045584">
    <property type="entry name" value="Pilin-like"/>
</dbReference>
<evidence type="ECO:0000256" key="2">
    <source>
        <dbReference type="ARBA" id="ARBA00007246"/>
    </source>
</evidence>
<sequence length="325" mass="35205">MAVVSMLLVVAVIAVLAAALLSRQTAFIRAAQAEQTWAQARWLLRGEISRAQVVLRLDAQRDPTTRLDGGWNQPVVAQVLGQIEGAPAQAFTEITDEQAKFNLRNLVASGQLDAVEAGVFLRLCGLLGVPADQAGRIARRVVTSLVEADAQPIAAAAPASASEASLDEKEAQAIAQQLGIDGPPAHDLAPRPRVMDDLLATPGVEAGSIERLRPFVTVLPQRTWVNANTASAEVLSAWVPGLDVDRARAVLRTRDQGQWFINRGDFVNRLQMPTLDDTPLLIGITSQWFRVSTALQMSRTTLLMQALLHDDKDSLPRLVWLREGA</sequence>
<dbReference type="InterPro" id="IPR038072">
    <property type="entry name" value="GspK_central_sf"/>
</dbReference>
<evidence type="ECO:0000256" key="6">
    <source>
        <dbReference type="ARBA" id="ARBA00022692"/>
    </source>
</evidence>
<evidence type="ECO:0000256" key="4">
    <source>
        <dbReference type="ARBA" id="ARBA00022475"/>
    </source>
</evidence>
<keyword evidence="14" id="KW-1185">Reference proteome</keyword>
<evidence type="ECO:0000256" key="3">
    <source>
        <dbReference type="ARBA" id="ARBA00022448"/>
    </source>
</evidence>
<keyword evidence="7" id="KW-0653">Protein transport</keyword>
<evidence type="ECO:0000259" key="12">
    <source>
        <dbReference type="Pfam" id="PF21687"/>
    </source>
</evidence>
<evidence type="ECO:0000256" key="5">
    <source>
        <dbReference type="ARBA" id="ARBA00022519"/>
    </source>
</evidence>
<dbReference type="SUPFAM" id="SSF54523">
    <property type="entry name" value="Pili subunits"/>
    <property type="match status" value="1"/>
</dbReference>
<comment type="subcellular location">
    <subcellularLocation>
        <location evidence="1 10">Cell inner membrane</location>
    </subcellularLocation>
</comment>
<evidence type="ECO:0000256" key="8">
    <source>
        <dbReference type="ARBA" id="ARBA00022989"/>
    </source>
</evidence>
<dbReference type="Pfam" id="PF03934">
    <property type="entry name" value="T2SSK"/>
    <property type="match status" value="1"/>
</dbReference>
<keyword evidence="4 10" id="KW-1003">Cell membrane</keyword>
<dbReference type="SUPFAM" id="SSF158544">
    <property type="entry name" value="GspK insert domain-like"/>
    <property type="match status" value="1"/>
</dbReference>
<gene>
    <name evidence="13" type="primary">gspK</name>
    <name evidence="13" type="ORF">N4261_20890</name>
</gene>
<keyword evidence="3 10" id="KW-0813">Transport</keyword>
<dbReference type="InterPro" id="IPR049179">
    <property type="entry name" value="T2SSK_SAM-like_2nd"/>
</dbReference>
<proteinExistence type="inferred from homology"/>